<evidence type="ECO:0000256" key="3">
    <source>
        <dbReference type="ARBA" id="ARBA00023163"/>
    </source>
</evidence>
<evidence type="ECO:0000256" key="2">
    <source>
        <dbReference type="ARBA" id="ARBA00023125"/>
    </source>
</evidence>
<proteinExistence type="predicted"/>
<dbReference type="InterPro" id="IPR020449">
    <property type="entry name" value="Tscrpt_reg_AraC-type_HTH"/>
</dbReference>
<dbReference type="STRING" id="1137799.GZ78_05865"/>
<dbReference type="GO" id="GO:0005829">
    <property type="term" value="C:cytosol"/>
    <property type="evidence" value="ECO:0007669"/>
    <property type="project" value="TreeGrafter"/>
</dbReference>
<keyword evidence="3" id="KW-0804">Transcription</keyword>
<comment type="caution">
    <text evidence="5">The sequence shown here is derived from an EMBL/GenBank/DDBJ whole genome shotgun (WGS) entry which is preliminary data.</text>
</comment>
<dbReference type="InterPro" id="IPR018062">
    <property type="entry name" value="HTH_AraC-typ_CS"/>
</dbReference>
<dbReference type="PRINTS" id="PR00032">
    <property type="entry name" value="HTHARAC"/>
</dbReference>
<dbReference type="PROSITE" id="PS01124">
    <property type="entry name" value="HTH_ARAC_FAMILY_2"/>
    <property type="match status" value="1"/>
</dbReference>
<dbReference type="Gene3D" id="1.10.10.60">
    <property type="entry name" value="Homeodomain-like"/>
    <property type="match status" value="1"/>
</dbReference>
<dbReference type="Proteomes" id="UP000028073">
    <property type="component" value="Unassembled WGS sequence"/>
</dbReference>
<dbReference type="SMART" id="SM00342">
    <property type="entry name" value="HTH_ARAC"/>
    <property type="match status" value="1"/>
</dbReference>
<evidence type="ECO:0000256" key="1">
    <source>
        <dbReference type="ARBA" id="ARBA00023015"/>
    </source>
</evidence>
<name>A0A081NLY9_9GAMM</name>
<evidence type="ECO:0000259" key="4">
    <source>
        <dbReference type="PROSITE" id="PS01124"/>
    </source>
</evidence>
<dbReference type="PANTHER" id="PTHR47894:SF1">
    <property type="entry name" value="HTH-TYPE TRANSCRIPTIONAL REGULATOR VQSM"/>
    <property type="match status" value="1"/>
</dbReference>
<dbReference type="InterPro" id="IPR032687">
    <property type="entry name" value="AraC-type_N"/>
</dbReference>
<dbReference type="InterPro" id="IPR018060">
    <property type="entry name" value="HTH_AraC"/>
</dbReference>
<dbReference type="InterPro" id="IPR009057">
    <property type="entry name" value="Homeodomain-like_sf"/>
</dbReference>
<reference evidence="5 6" key="1">
    <citation type="submission" date="2014-06" db="EMBL/GenBank/DDBJ databases">
        <title>Whole Genome Sequences of Three Symbiotic Endozoicomonas Bacteria.</title>
        <authorList>
            <person name="Neave M.J."/>
            <person name="Apprill A."/>
            <person name="Voolstra C.R."/>
        </authorList>
    </citation>
    <scope>NUCLEOTIDE SEQUENCE [LARGE SCALE GENOMIC DNA]</scope>
    <source>
        <strain evidence="5 6">DSM 25634</strain>
    </source>
</reference>
<dbReference type="Pfam" id="PF12833">
    <property type="entry name" value="HTH_18"/>
    <property type="match status" value="1"/>
</dbReference>
<organism evidence="5 6">
    <name type="scientific">Endozoicomonas numazuensis</name>
    <dbReference type="NCBI Taxonomy" id="1137799"/>
    <lineage>
        <taxon>Bacteria</taxon>
        <taxon>Pseudomonadati</taxon>
        <taxon>Pseudomonadota</taxon>
        <taxon>Gammaproteobacteria</taxon>
        <taxon>Oceanospirillales</taxon>
        <taxon>Endozoicomonadaceae</taxon>
        <taxon>Endozoicomonas</taxon>
    </lineage>
</organism>
<dbReference type="GO" id="GO:0003700">
    <property type="term" value="F:DNA-binding transcription factor activity"/>
    <property type="evidence" value="ECO:0007669"/>
    <property type="project" value="InterPro"/>
</dbReference>
<dbReference type="eggNOG" id="COG2207">
    <property type="taxonomic scope" value="Bacteria"/>
</dbReference>
<evidence type="ECO:0000313" key="6">
    <source>
        <dbReference type="Proteomes" id="UP000028073"/>
    </source>
</evidence>
<dbReference type="EMBL" id="JOKH01000001">
    <property type="protein sequence ID" value="KEQ19462.1"/>
    <property type="molecule type" value="Genomic_DNA"/>
</dbReference>
<evidence type="ECO:0000313" key="5">
    <source>
        <dbReference type="EMBL" id="KEQ19462.1"/>
    </source>
</evidence>
<gene>
    <name evidence="5" type="ORF">GZ78_05865</name>
</gene>
<dbReference type="RefSeq" id="WP_034833328.1">
    <property type="nucleotide sequence ID" value="NZ_JOKH01000001.1"/>
</dbReference>
<dbReference type="AlphaFoldDB" id="A0A081NLY9"/>
<feature type="domain" description="HTH araC/xylS-type" evidence="4">
    <location>
        <begin position="240"/>
        <end position="338"/>
    </location>
</feature>
<dbReference type="PANTHER" id="PTHR47894">
    <property type="entry name" value="HTH-TYPE TRANSCRIPTIONAL REGULATOR GADX"/>
    <property type="match status" value="1"/>
</dbReference>
<dbReference type="OrthoDB" id="5722175at2"/>
<accession>A0A081NLY9</accession>
<dbReference type="GO" id="GO:0000976">
    <property type="term" value="F:transcription cis-regulatory region binding"/>
    <property type="evidence" value="ECO:0007669"/>
    <property type="project" value="TreeGrafter"/>
</dbReference>
<dbReference type="Pfam" id="PF12625">
    <property type="entry name" value="Arabinose_bd"/>
    <property type="match status" value="1"/>
</dbReference>
<protein>
    <recommendedName>
        <fullName evidence="4">HTH araC/xylS-type domain-containing protein</fullName>
    </recommendedName>
</protein>
<keyword evidence="1" id="KW-0805">Transcription regulation</keyword>
<dbReference type="PROSITE" id="PS00041">
    <property type="entry name" value="HTH_ARAC_FAMILY_1"/>
    <property type="match status" value="1"/>
</dbReference>
<sequence>MTIVERRDSASTLSSWALPLVETLRKQGCPVEAMLEEAGIDSDLLKLAGSRIPVDSMTLLWKAAVRETGNPAIGLSVMDHVNTSHLFAFSYVVQTSANIREALEFIARYSAVISTAVTVEMQETDHSVELLYRVPDHLPAPSHEAMDAFAGVTLMRMTKNLNVSLSQVHYVALPRPTPEDPTPWTSKLSCPIRFDSDFLRLSFHREILEYTIPTASADIANANKEILSRYLEGMSRDFLPRVRGHITHMLIAGEPTLEAVAQLLNMSPRNLHRKLQAENTSFRELLDETRMKRALSEISQPDKPLTRIALELGFHDSSSFSRAFKRWTGETPKKYREGQLLQKQK</sequence>
<keyword evidence="6" id="KW-1185">Reference proteome</keyword>
<keyword evidence="2" id="KW-0238">DNA-binding</keyword>
<dbReference type="SUPFAM" id="SSF46689">
    <property type="entry name" value="Homeodomain-like"/>
    <property type="match status" value="1"/>
</dbReference>